<dbReference type="Pfam" id="PF11457">
    <property type="entry name" value="DUF3021"/>
    <property type="match status" value="1"/>
</dbReference>
<evidence type="ECO:0000313" key="2">
    <source>
        <dbReference type="EMBL" id="SHI13937.1"/>
    </source>
</evidence>
<name>A0A1M5YPD0_9CLOT</name>
<evidence type="ECO:0000313" key="3">
    <source>
        <dbReference type="Proteomes" id="UP000184241"/>
    </source>
</evidence>
<feature type="transmembrane region" description="Helical" evidence="1">
    <location>
        <begin position="46"/>
        <end position="67"/>
    </location>
</feature>
<feature type="transmembrane region" description="Helical" evidence="1">
    <location>
        <begin position="106"/>
        <end position="126"/>
    </location>
</feature>
<dbReference type="RefSeq" id="WP_021803390.1">
    <property type="nucleotide sequence ID" value="NZ_FQXU01000006.1"/>
</dbReference>
<gene>
    <name evidence="2" type="ORF">SAMN02745941_02212</name>
</gene>
<accession>A0A1M5YPD0</accession>
<evidence type="ECO:0000256" key="1">
    <source>
        <dbReference type="SAM" id="Phobius"/>
    </source>
</evidence>
<keyword evidence="1" id="KW-0472">Membrane</keyword>
<dbReference type="EMBL" id="FQXU01000006">
    <property type="protein sequence ID" value="SHI13937.1"/>
    <property type="molecule type" value="Genomic_DNA"/>
</dbReference>
<feature type="transmembrane region" description="Helical" evidence="1">
    <location>
        <begin position="79"/>
        <end position="100"/>
    </location>
</feature>
<dbReference type="Proteomes" id="UP000184241">
    <property type="component" value="Unassembled WGS sequence"/>
</dbReference>
<dbReference type="AlphaFoldDB" id="A0A1M5YPD0"/>
<organism evidence="2 3">
    <name type="scientific">Clostridium intestinale DSM 6191</name>
    <dbReference type="NCBI Taxonomy" id="1121320"/>
    <lineage>
        <taxon>Bacteria</taxon>
        <taxon>Bacillati</taxon>
        <taxon>Bacillota</taxon>
        <taxon>Clostridia</taxon>
        <taxon>Eubacteriales</taxon>
        <taxon>Clostridiaceae</taxon>
        <taxon>Clostridium</taxon>
    </lineage>
</organism>
<keyword evidence="1" id="KW-0812">Transmembrane</keyword>
<protein>
    <recommendedName>
        <fullName evidence="4">DUF3021 domain-containing protein</fullName>
    </recommendedName>
</protein>
<feature type="transmembrane region" description="Helical" evidence="1">
    <location>
        <begin position="12"/>
        <end position="34"/>
    </location>
</feature>
<keyword evidence="1" id="KW-1133">Transmembrane helix</keyword>
<reference evidence="2 3" key="1">
    <citation type="submission" date="2016-11" db="EMBL/GenBank/DDBJ databases">
        <authorList>
            <person name="Jaros S."/>
            <person name="Januszkiewicz K."/>
            <person name="Wedrychowicz H."/>
        </authorList>
    </citation>
    <scope>NUCLEOTIDE SEQUENCE [LARGE SCALE GENOMIC DNA]</scope>
    <source>
        <strain evidence="2 3">DSM 6191</strain>
    </source>
</reference>
<proteinExistence type="predicted"/>
<evidence type="ECO:0008006" key="4">
    <source>
        <dbReference type="Google" id="ProtNLM"/>
    </source>
</evidence>
<dbReference type="InterPro" id="IPR021560">
    <property type="entry name" value="DUF3021"/>
</dbReference>
<sequence>MSLKNLKEMLARGIQGSVIGIFIIHTIGVIMMLLNGETATFTSDFLITQYISSAIVGFAFGALNMLFQSNRLSMLTATIIHCMGVAIVYFPCAIKARWFVDDINSIISTSIIFIGMYFIIWIFCYIQMKIYIKNINLKLDSRRK</sequence>